<keyword evidence="2" id="KW-1185">Reference proteome</keyword>
<dbReference type="Proteomes" id="UP000050509">
    <property type="component" value="Unassembled WGS sequence"/>
</dbReference>
<name>A0A0P9CBQ0_9CHLR</name>
<dbReference type="EMBL" id="LJCR01003791">
    <property type="protein sequence ID" value="KPV42868.1"/>
    <property type="molecule type" value="Genomic_DNA"/>
</dbReference>
<organism evidence="1 2">
    <name type="scientific">Kouleothrix aurantiaca</name>
    <dbReference type="NCBI Taxonomy" id="186479"/>
    <lineage>
        <taxon>Bacteria</taxon>
        <taxon>Bacillati</taxon>
        <taxon>Chloroflexota</taxon>
        <taxon>Chloroflexia</taxon>
        <taxon>Chloroflexales</taxon>
        <taxon>Roseiflexineae</taxon>
        <taxon>Roseiflexaceae</taxon>
        <taxon>Kouleothrix</taxon>
    </lineage>
</organism>
<reference evidence="1 2" key="1">
    <citation type="submission" date="2015-09" db="EMBL/GenBank/DDBJ databases">
        <title>Draft genome sequence of Kouleothrix aurantiaca JCM 19913.</title>
        <authorList>
            <person name="Hemp J."/>
        </authorList>
    </citation>
    <scope>NUCLEOTIDE SEQUENCE [LARGE SCALE GENOMIC DNA]</scope>
    <source>
        <strain evidence="1 2">COM-B</strain>
    </source>
</reference>
<accession>A0A0P9CBQ0</accession>
<dbReference type="AlphaFoldDB" id="A0A0P9CBQ0"/>
<protein>
    <submittedName>
        <fullName evidence="1">Uncharacterized protein</fullName>
    </submittedName>
</protein>
<proteinExistence type="predicted"/>
<evidence type="ECO:0000313" key="1">
    <source>
        <dbReference type="EMBL" id="KPV42868.1"/>
    </source>
</evidence>
<evidence type="ECO:0000313" key="2">
    <source>
        <dbReference type="Proteomes" id="UP000050509"/>
    </source>
</evidence>
<sequence>MVKREFLAENLACPECGAKLTQERDLFYCKDHGAFFQYSPQLLMRAPASASKNSDALLPWETRAKRT</sequence>
<comment type="caution">
    <text evidence="1">The sequence shown here is derived from an EMBL/GenBank/DDBJ whole genome shotgun (WGS) entry which is preliminary data.</text>
</comment>
<gene>
    <name evidence="1" type="ORF">SE17_44405</name>
</gene>